<dbReference type="CDD" id="cd07067">
    <property type="entry name" value="HP_PGM_like"/>
    <property type="match status" value="1"/>
</dbReference>
<reference evidence="2" key="2">
    <citation type="submission" date="2018-07" db="EMBL/GenBank/DDBJ databases">
        <authorList>
            <person name="Quirk P.G."/>
            <person name="Krulwich T.A."/>
        </authorList>
    </citation>
    <scope>NUCLEOTIDE SEQUENCE</scope>
    <source>
        <strain evidence="2">CCRI-22567</strain>
    </source>
</reference>
<dbReference type="STRING" id="1871336.BBG48_08945"/>
<dbReference type="InterPro" id="IPR029033">
    <property type="entry name" value="His_PPase_superfam"/>
</dbReference>
<reference evidence="2 4" key="1">
    <citation type="journal article" date="2016" name="Genome Announc.">
        <title>Draft Genome Sequence of Criibacterium bergeronii gen. nov., sp. nov., Strain CCRI-22567T, Isolated from a Vaginal Sample from a Woman with Bacterial Vaginosis.</title>
        <authorList>
            <person name="Maheux A.F."/>
            <person name="Berube E."/>
            <person name="Boudreau D.K."/>
            <person name="Raymond F."/>
            <person name="Corbeil J."/>
            <person name="Roy P.H."/>
            <person name="Boissinot M."/>
            <person name="Omar R.F."/>
        </authorList>
    </citation>
    <scope>NUCLEOTIDE SEQUENCE [LARGE SCALE GENOMIC DNA]</scope>
    <source>
        <strain evidence="2 4">CCRI-22567</strain>
    </source>
</reference>
<dbReference type="EMBL" id="MBEW02000012">
    <property type="protein sequence ID" value="RDY21112.1"/>
    <property type="molecule type" value="Genomic_DNA"/>
</dbReference>
<evidence type="ECO:0000313" key="5">
    <source>
        <dbReference type="Proteomes" id="UP000319424"/>
    </source>
</evidence>
<proteinExistence type="predicted"/>
<dbReference type="PANTHER" id="PTHR48100">
    <property type="entry name" value="BROAD-SPECIFICITY PHOSPHATASE YOR283W-RELATED"/>
    <property type="match status" value="1"/>
</dbReference>
<dbReference type="Gene3D" id="3.40.50.1240">
    <property type="entry name" value="Phosphoglycerate mutase-like"/>
    <property type="match status" value="1"/>
</dbReference>
<evidence type="ECO:0000313" key="4">
    <source>
        <dbReference type="Proteomes" id="UP000093352"/>
    </source>
</evidence>
<evidence type="ECO:0000313" key="2">
    <source>
        <dbReference type="EMBL" id="RDY21112.1"/>
    </source>
</evidence>
<dbReference type="Proteomes" id="UP000319424">
    <property type="component" value="Unassembled WGS sequence"/>
</dbReference>
<comment type="caution">
    <text evidence="2">The sequence shown here is derived from an EMBL/GenBank/DDBJ whole genome shotgun (WGS) entry which is preliminary data.</text>
</comment>
<dbReference type="GO" id="GO:0005737">
    <property type="term" value="C:cytoplasm"/>
    <property type="evidence" value="ECO:0007669"/>
    <property type="project" value="TreeGrafter"/>
</dbReference>
<dbReference type="PANTHER" id="PTHR48100:SF1">
    <property type="entry name" value="HISTIDINE PHOSPHATASE FAMILY PROTEIN-RELATED"/>
    <property type="match status" value="1"/>
</dbReference>
<dbReference type="InterPro" id="IPR013078">
    <property type="entry name" value="His_Pase_superF_clade-1"/>
</dbReference>
<name>A0A371IKU0_9FIRM</name>
<dbReference type="SUPFAM" id="SSF53254">
    <property type="entry name" value="Phosphoglycerate mutase-like"/>
    <property type="match status" value="1"/>
</dbReference>
<organism evidence="2 4">
    <name type="scientific">Criibacterium bergeronii</name>
    <dbReference type="NCBI Taxonomy" id="1871336"/>
    <lineage>
        <taxon>Bacteria</taxon>
        <taxon>Bacillati</taxon>
        <taxon>Bacillota</taxon>
        <taxon>Clostridia</taxon>
        <taxon>Peptostreptococcales</taxon>
        <taxon>Filifactoraceae</taxon>
        <taxon>Criibacterium</taxon>
    </lineage>
</organism>
<gene>
    <name evidence="2" type="ORF">BBG48_006705</name>
    <name evidence="3" type="ORF">FL857_07800</name>
</gene>
<dbReference type="Pfam" id="PF00300">
    <property type="entry name" value="His_Phos_1"/>
    <property type="match status" value="1"/>
</dbReference>
<dbReference type="RefSeq" id="WP_094754418.1">
    <property type="nucleotide sequence ID" value="NZ_MBEW02000012.1"/>
</dbReference>
<evidence type="ECO:0000313" key="3">
    <source>
        <dbReference type="EMBL" id="TRW25026.1"/>
    </source>
</evidence>
<evidence type="ECO:0000256" key="1">
    <source>
        <dbReference type="PIRSR" id="PIRSR613078-2"/>
    </source>
</evidence>
<sequence>MIRLRELYFIRHAESELNTQGKFSGLLDCDITEKGKEQINALKNYIKPENIDVTYTSPLKRAYQTALAVSDNPIIVNDLHEMNFGDIDGEQILKVKELYPDIFEKLDNPELDFRFPNGESKSDILNRTRAVIKDILNRNDCQKIAIVCHTIVIMSCISDILTNSASLLWRLEFANCSVTKVKLFDDKAVLSYLNRSAQ</sequence>
<dbReference type="SMART" id="SM00855">
    <property type="entry name" value="PGAM"/>
    <property type="match status" value="1"/>
</dbReference>
<feature type="binding site" evidence="1">
    <location>
        <begin position="11"/>
        <end position="18"/>
    </location>
    <ligand>
        <name>substrate</name>
    </ligand>
</feature>
<accession>A0A371IKU0</accession>
<keyword evidence="4" id="KW-1185">Reference proteome</keyword>
<dbReference type="InterPro" id="IPR050275">
    <property type="entry name" value="PGM_Phosphatase"/>
</dbReference>
<dbReference type="OrthoDB" id="7925971at2"/>
<reference evidence="3 5" key="3">
    <citation type="submission" date="2019-07" db="EMBL/GenBank/DDBJ databases">
        <title>Criibacterium bergeronii gen. nov., sp. nov. isolated from human clinical samples.</title>
        <authorList>
            <person name="Maheux A.F."/>
            <person name="Boudreau D.K."/>
            <person name="Berube E."/>
            <person name="Brodeur S."/>
            <person name="Bernard K.A."/>
            <person name="Abed J.Y."/>
            <person name="Ducrey E."/>
            <person name="Guay E.F."/>
            <person name="Raymond F."/>
            <person name="Corbeil J."/>
            <person name="Domingo M.-C."/>
            <person name="Roy P.H."/>
            <person name="Boissinot M."/>
            <person name="Tocheva E.I."/>
            <person name="Omar R.F."/>
        </authorList>
    </citation>
    <scope>NUCLEOTIDE SEQUENCE [LARGE SCALE GENOMIC DNA]</scope>
    <source>
        <strain evidence="3 5">CCRI-24246</strain>
    </source>
</reference>
<feature type="binding site" evidence="1">
    <location>
        <position position="61"/>
    </location>
    <ligand>
        <name>substrate</name>
    </ligand>
</feature>
<protein>
    <submittedName>
        <fullName evidence="2">Histidine phosphatase family protein</fullName>
    </submittedName>
</protein>
<dbReference type="AlphaFoldDB" id="A0A371IKU0"/>
<dbReference type="EMBL" id="VJXW01000011">
    <property type="protein sequence ID" value="TRW25026.1"/>
    <property type="molecule type" value="Genomic_DNA"/>
</dbReference>
<dbReference type="Proteomes" id="UP000093352">
    <property type="component" value="Unassembled WGS sequence"/>
</dbReference>
<dbReference type="GO" id="GO:0016791">
    <property type="term" value="F:phosphatase activity"/>
    <property type="evidence" value="ECO:0007669"/>
    <property type="project" value="TreeGrafter"/>
</dbReference>